<dbReference type="GO" id="GO:0005524">
    <property type="term" value="F:ATP binding"/>
    <property type="evidence" value="ECO:0007669"/>
    <property type="project" value="UniProtKB-KW"/>
</dbReference>
<dbReference type="Pfam" id="PF05636">
    <property type="entry name" value="HIGH_NTase1"/>
    <property type="match status" value="1"/>
</dbReference>
<evidence type="ECO:0000256" key="3">
    <source>
        <dbReference type="HAMAP-Rule" id="MF_01539"/>
    </source>
</evidence>
<comment type="function">
    <text evidence="3">Catalyzes the formation of N(4)-acetylcytidine (ac(4)C) at the wobble position of elongator tRNA(Met), using acetate and ATP as substrates. First activates an acetate ion to form acetyladenylate (Ac-AMP) and then transfers the acetyl group to tRNA to form ac(4)C34.</text>
</comment>
<dbReference type="Proteomes" id="UP000040453">
    <property type="component" value="Unassembled WGS sequence"/>
</dbReference>
<evidence type="ECO:0000256" key="1">
    <source>
        <dbReference type="ARBA" id="ARBA00022598"/>
    </source>
</evidence>
<keyword evidence="1 3" id="KW-0436">Ligase</keyword>
<evidence type="ECO:0000256" key="2">
    <source>
        <dbReference type="ARBA" id="ARBA00022694"/>
    </source>
</evidence>
<protein>
    <recommendedName>
        <fullName evidence="3">tRNA(Met) cytidine acetate ligase</fullName>
        <ecNumber evidence="3">6.3.4.-</ecNumber>
    </recommendedName>
</protein>
<dbReference type="STRING" id="545501.BN997_04352"/>
<feature type="binding site" evidence="3">
    <location>
        <begin position="187"/>
        <end position="188"/>
    </location>
    <ligand>
        <name>ATP</name>
        <dbReference type="ChEBI" id="CHEBI:30616"/>
    </ligand>
</feature>
<dbReference type="GO" id="GO:0005737">
    <property type="term" value="C:cytoplasm"/>
    <property type="evidence" value="ECO:0007669"/>
    <property type="project" value="UniProtKB-SubCell"/>
</dbReference>
<accession>A0A0A1MG85</accession>
<keyword evidence="3" id="KW-0547">Nucleotide-binding</keyword>
<dbReference type="InterPro" id="IPR008513">
    <property type="entry name" value="tRNA(Met)_cyd_acetate_ligase"/>
</dbReference>
<dbReference type="PANTHER" id="PTHR37825">
    <property type="entry name" value="TRNA(MET) CYTIDINE ACETATE LIGASE"/>
    <property type="match status" value="1"/>
</dbReference>
<feature type="binding site" evidence="3">
    <location>
        <begin position="7"/>
        <end position="20"/>
    </location>
    <ligand>
        <name>ATP</name>
        <dbReference type="ChEBI" id="CHEBI:30616"/>
    </ligand>
</feature>
<keyword evidence="5" id="KW-1185">Reference proteome</keyword>
<dbReference type="AlphaFoldDB" id="A0A0A1MG85"/>
<comment type="catalytic activity">
    <reaction evidence="3">
        <text>cytidine(34) in elongator tRNA(Met) + acetate + ATP = N(4)-acetylcytidine(34) in elongator tRNA(Met) + AMP + diphosphate</text>
        <dbReference type="Rhea" id="RHEA:58144"/>
        <dbReference type="Rhea" id="RHEA-COMP:10693"/>
        <dbReference type="Rhea" id="RHEA-COMP:10694"/>
        <dbReference type="ChEBI" id="CHEBI:30089"/>
        <dbReference type="ChEBI" id="CHEBI:30616"/>
        <dbReference type="ChEBI" id="CHEBI:33019"/>
        <dbReference type="ChEBI" id="CHEBI:74900"/>
        <dbReference type="ChEBI" id="CHEBI:82748"/>
        <dbReference type="ChEBI" id="CHEBI:456215"/>
    </reaction>
</comment>
<dbReference type="GO" id="GO:0006400">
    <property type="term" value="P:tRNA modification"/>
    <property type="evidence" value="ECO:0007669"/>
    <property type="project" value="UniProtKB-UniRule"/>
</dbReference>
<dbReference type="GO" id="GO:0016879">
    <property type="term" value="F:ligase activity, forming carbon-nitrogen bonds"/>
    <property type="evidence" value="ECO:0007669"/>
    <property type="project" value="UniProtKB-UniRule"/>
</dbReference>
<dbReference type="GO" id="GO:0000049">
    <property type="term" value="F:tRNA binding"/>
    <property type="evidence" value="ECO:0007669"/>
    <property type="project" value="UniProtKB-KW"/>
</dbReference>
<dbReference type="HAMAP" id="MF_01539">
    <property type="entry name" value="TmcAL"/>
    <property type="match status" value="1"/>
</dbReference>
<dbReference type="PANTHER" id="PTHR37825:SF1">
    <property type="entry name" value="TRNA(MET) CYTIDINE ACETATE LIGASE"/>
    <property type="match status" value="1"/>
</dbReference>
<dbReference type="OrthoDB" id="9769796at2"/>
<dbReference type="RefSeq" id="WP_042535213.1">
    <property type="nucleotide sequence ID" value="NZ_CDGG01000001.1"/>
</dbReference>
<keyword evidence="2 3" id="KW-0819">tRNA processing</keyword>
<organism evidence="4 5">
    <name type="scientific">Oceanobacillus oncorhynchi</name>
    <dbReference type="NCBI Taxonomy" id="545501"/>
    <lineage>
        <taxon>Bacteria</taxon>
        <taxon>Bacillati</taxon>
        <taxon>Bacillota</taxon>
        <taxon>Bacilli</taxon>
        <taxon>Bacillales</taxon>
        <taxon>Bacillaceae</taxon>
        <taxon>Oceanobacillus</taxon>
    </lineage>
</organism>
<keyword evidence="3" id="KW-0820">tRNA-binding</keyword>
<evidence type="ECO:0000313" key="5">
    <source>
        <dbReference type="Proteomes" id="UP000040453"/>
    </source>
</evidence>
<dbReference type="InterPro" id="IPR014729">
    <property type="entry name" value="Rossmann-like_a/b/a_fold"/>
</dbReference>
<keyword evidence="3" id="KW-0694">RNA-binding</keyword>
<evidence type="ECO:0000313" key="4">
    <source>
        <dbReference type="EMBL" id="CEI84405.1"/>
    </source>
</evidence>
<dbReference type="EMBL" id="CDGG01000001">
    <property type="protein sequence ID" value="CEI84405.1"/>
    <property type="molecule type" value="Genomic_DNA"/>
</dbReference>
<dbReference type="SUPFAM" id="SSF52374">
    <property type="entry name" value="Nucleotidylyl transferase"/>
    <property type="match status" value="1"/>
</dbReference>
<dbReference type="Gene3D" id="3.40.50.620">
    <property type="entry name" value="HUPs"/>
    <property type="match status" value="1"/>
</dbReference>
<keyword evidence="3" id="KW-0067">ATP-binding</keyword>
<comment type="subcellular location">
    <subcellularLocation>
        <location evidence="3">Cytoplasm</location>
    </subcellularLocation>
</comment>
<keyword evidence="3" id="KW-0963">Cytoplasm</keyword>
<name>A0A0A1MG85_9BACI</name>
<dbReference type="NCBIfam" id="NF010191">
    <property type="entry name" value="PRK13670.1"/>
    <property type="match status" value="1"/>
</dbReference>
<feature type="binding site" evidence="3">
    <location>
        <position position="101"/>
    </location>
    <ligand>
        <name>ATP</name>
        <dbReference type="ChEBI" id="CHEBI:30616"/>
    </ligand>
</feature>
<comment type="similarity">
    <text evidence="3">Belongs to the TmcAL family.</text>
</comment>
<sequence length="401" mass="45690">MEACGLIVEYNPFHYGHQYHLKQAREKTDADCIVAVMSGNFLQRGEPAIMDKYNRAKAAILGGADLVVELPYVYAVQHSDYFAKGAIDMLYHSGVSAVCFGSEAGIIDSFSDAYQHQKEHQNQYESFVKKYLNKGHAYPDAATKAYQHIFGISDILDVSRPNNILGLSYVRAIKDAHYPIKPITIKRIENNYHDTAITGNIASATSIRKEVLNNPTASKAAAEAMPETTSDILQSYKHASGYWHDWELYFSFLKYRVQTMTLAELQQIEGIVEGLEHRIVRTAMEASSFQGWMTALKTKRYTWTRLQRIFVHILTNTRKEDNILGTQTGYIRVLAMNKTGQAYLNQQKKKADLPFITKINQIKHPFLEIEERAAKAYYSILPGKKQRDFFLQEIKSPIIIK</sequence>
<dbReference type="EC" id="6.3.4.-" evidence="3"/>
<proteinExistence type="inferred from homology"/>
<gene>
    <name evidence="3" type="primary">tmcAL</name>
    <name evidence="4" type="ORF">BN997_04352</name>
</gene>
<feature type="binding site" evidence="3">
    <location>
        <position position="162"/>
    </location>
    <ligand>
        <name>ATP</name>
        <dbReference type="ChEBI" id="CHEBI:30616"/>
    </ligand>
</feature>
<reference evidence="4 5" key="1">
    <citation type="submission" date="2014-11" db="EMBL/GenBank/DDBJ databases">
        <authorList>
            <person name="Urmite Genomes Urmite Genomes"/>
        </authorList>
    </citation>
    <scope>NUCLEOTIDE SEQUENCE [LARGE SCALE GENOMIC DNA]</scope>
    <source>
        <strain evidence="4 5">Oc5</strain>
    </source>
</reference>